<dbReference type="OrthoDB" id="127592at2"/>
<evidence type="ECO:0000256" key="1">
    <source>
        <dbReference type="ARBA" id="ARBA00001913"/>
    </source>
</evidence>
<feature type="chain" id="PRO_5016240881" description="Peptidase S53 domain-containing protein" evidence="8">
    <location>
        <begin position="30"/>
        <end position="745"/>
    </location>
</feature>
<dbReference type="Gene3D" id="3.40.50.200">
    <property type="entry name" value="Peptidase S8/S53 domain"/>
    <property type="match status" value="1"/>
</dbReference>
<dbReference type="InterPro" id="IPR023828">
    <property type="entry name" value="Peptidase_S8_Ser-AS"/>
</dbReference>
<keyword evidence="4" id="KW-0378">Hydrolase</keyword>
<evidence type="ECO:0000313" key="11">
    <source>
        <dbReference type="Proteomes" id="UP000253606"/>
    </source>
</evidence>
<feature type="signal peptide" evidence="8">
    <location>
        <begin position="1"/>
        <end position="29"/>
    </location>
</feature>
<keyword evidence="8" id="KW-0732">Signal</keyword>
<dbReference type="AlphaFoldDB" id="A0A2Z5G2J4"/>
<keyword evidence="3" id="KW-0479">Metal-binding</keyword>
<dbReference type="KEGG" id="abas:ACPOL_4074"/>
<dbReference type="EMBL" id="CP030840">
    <property type="protein sequence ID" value="AXC13351.1"/>
    <property type="molecule type" value="Genomic_DNA"/>
</dbReference>
<dbReference type="PANTHER" id="PTHR14218">
    <property type="entry name" value="PROTEASE S8 TRIPEPTIDYL PEPTIDASE I CLN2"/>
    <property type="match status" value="1"/>
</dbReference>
<evidence type="ECO:0000256" key="6">
    <source>
        <dbReference type="ARBA" id="ARBA00022837"/>
    </source>
</evidence>
<dbReference type="PROSITE" id="PS00138">
    <property type="entry name" value="SUBTILASE_SER"/>
    <property type="match status" value="1"/>
</dbReference>
<reference evidence="10 11" key="1">
    <citation type="journal article" date="2018" name="Front. Microbiol.">
        <title>Hydrolytic Capabilities as a Key to Environmental Success: Chitinolytic and Cellulolytic Acidobacteria From Acidic Sub-arctic Soils and Boreal Peatlands.</title>
        <authorList>
            <person name="Belova S.E."/>
            <person name="Ravin N.V."/>
            <person name="Pankratov T.A."/>
            <person name="Rakitin A.L."/>
            <person name="Ivanova A.A."/>
            <person name="Beletsky A.V."/>
            <person name="Mardanov A.V."/>
            <person name="Sinninghe Damste J.S."/>
            <person name="Dedysh S.N."/>
        </authorList>
    </citation>
    <scope>NUCLEOTIDE SEQUENCE [LARGE SCALE GENOMIC DNA]</scope>
    <source>
        <strain evidence="10 11">SBC82</strain>
    </source>
</reference>
<dbReference type="GO" id="GO:0008240">
    <property type="term" value="F:tripeptidyl-peptidase activity"/>
    <property type="evidence" value="ECO:0007669"/>
    <property type="project" value="TreeGrafter"/>
</dbReference>
<keyword evidence="7" id="KW-0865">Zymogen</keyword>
<sequence>MNWIHPRRCTVPSLFFLATTMTAIAPALAQSATSAQVLVTSPVLESKLLTLRGNLRPEANAQNDRGAVSGDLVLEHMLLQLKRPADRQAALTEKINAQYKPGSPDFHEWLTADEFGQQYGPNPADIAAVTEWLRGHGLQVNNVAKSGMVIDFSGTADQVKSAFHTEIHTLNAGGIKHISNMQDPQIPAALAGVVVGITSLSDFRPKAANKGITRARIDGASKAVVPQTAAANGVKPDLTVNSDTQIVVPDDLHTVYNFEPVYKNGITGEGQTVVVIEDTNVYSTGDWEVFRSTFGLTKYTHASFKQVHPGGCTDPGDVLGDDGEAILDAEYATAAAPNAKIVLASCANTQTTFGGLLALQSLINEPLPPAIVSISYGDCEAGLGAAGNATFNEAYQQAASEGVSVFVAAGDEGAASCDAGAEFALAGIAVSGYASTAYNVAVGGTDFGDSFAGTNAQYWKKNDNSTFGSAKSYIPEIPWNSSCASTLIANAVGYNVPYGNDGFCNSTEGELFLTTASGSGGPSNCGYGDASRIMPSPADSGTCRGYSKPSYQTGMLGNPKDGVRDIPDVSLFAANGAWGHYYVFCYSQPAQGTGGAPCTGDPSTWSSAGGTSFASPIVAGIQALVNQSTGTPQGNPNYVYYALAKQEFGGTGKSSCNSTLGNAIDASCTFNDVTEGDMDVDCIGAGITSFALYNCYRPSGRFGVLSVSSTAYEKAYNSKTGWDFATGIGTLNVNNLVSNWNKAFE</sequence>
<gene>
    <name evidence="10" type="ORF">ACPOL_4074</name>
</gene>
<name>A0A2Z5G2J4_9BACT</name>
<dbReference type="GO" id="GO:0006508">
    <property type="term" value="P:proteolysis"/>
    <property type="evidence" value="ECO:0007669"/>
    <property type="project" value="UniProtKB-KW"/>
</dbReference>
<organism evidence="10 11">
    <name type="scientific">Acidisarcina polymorpha</name>
    <dbReference type="NCBI Taxonomy" id="2211140"/>
    <lineage>
        <taxon>Bacteria</taxon>
        <taxon>Pseudomonadati</taxon>
        <taxon>Acidobacteriota</taxon>
        <taxon>Terriglobia</taxon>
        <taxon>Terriglobales</taxon>
        <taxon>Acidobacteriaceae</taxon>
        <taxon>Acidisarcina</taxon>
    </lineage>
</organism>
<dbReference type="InterPro" id="IPR050819">
    <property type="entry name" value="Tripeptidyl-peptidase_I"/>
</dbReference>
<feature type="domain" description="Peptidase S53" evidence="9">
    <location>
        <begin position="246"/>
        <end position="743"/>
    </location>
</feature>
<accession>A0A2Z5G2J4</accession>
<dbReference type="SUPFAM" id="SSF54897">
    <property type="entry name" value="Protease propeptides/inhibitors"/>
    <property type="match status" value="1"/>
</dbReference>
<keyword evidence="2" id="KW-0645">Protease</keyword>
<keyword evidence="5" id="KW-0720">Serine protease</keyword>
<dbReference type="InterPro" id="IPR036852">
    <property type="entry name" value="Peptidase_S8/S53_dom_sf"/>
</dbReference>
<dbReference type="GO" id="GO:0004252">
    <property type="term" value="F:serine-type endopeptidase activity"/>
    <property type="evidence" value="ECO:0007669"/>
    <property type="project" value="InterPro"/>
</dbReference>
<keyword evidence="11" id="KW-1185">Reference proteome</keyword>
<comment type="cofactor">
    <cofactor evidence="1">
        <name>Ca(2+)</name>
        <dbReference type="ChEBI" id="CHEBI:29108"/>
    </cofactor>
</comment>
<dbReference type="PROSITE" id="PS51695">
    <property type="entry name" value="SEDOLISIN"/>
    <property type="match status" value="1"/>
</dbReference>
<dbReference type="InterPro" id="IPR030400">
    <property type="entry name" value="Sedolisin_dom"/>
</dbReference>
<dbReference type="Pfam" id="PF09286">
    <property type="entry name" value="Pro-kuma_activ"/>
    <property type="match status" value="1"/>
</dbReference>
<dbReference type="CDD" id="cd04056">
    <property type="entry name" value="Peptidases_S53"/>
    <property type="match status" value="1"/>
</dbReference>
<protein>
    <recommendedName>
        <fullName evidence="9">Peptidase S53 domain-containing protein</fullName>
    </recommendedName>
</protein>
<dbReference type="SMART" id="SM00944">
    <property type="entry name" value="Pro-kuma_activ"/>
    <property type="match status" value="1"/>
</dbReference>
<evidence type="ECO:0000259" key="9">
    <source>
        <dbReference type="PROSITE" id="PS51695"/>
    </source>
</evidence>
<dbReference type="CDD" id="cd11377">
    <property type="entry name" value="Pro-peptidase_S53"/>
    <property type="match status" value="1"/>
</dbReference>
<evidence type="ECO:0000256" key="2">
    <source>
        <dbReference type="ARBA" id="ARBA00022670"/>
    </source>
</evidence>
<dbReference type="PANTHER" id="PTHR14218:SF15">
    <property type="entry name" value="TRIPEPTIDYL-PEPTIDASE 1"/>
    <property type="match status" value="1"/>
</dbReference>
<evidence type="ECO:0000256" key="4">
    <source>
        <dbReference type="ARBA" id="ARBA00022801"/>
    </source>
</evidence>
<evidence type="ECO:0000256" key="3">
    <source>
        <dbReference type="ARBA" id="ARBA00022723"/>
    </source>
</evidence>
<evidence type="ECO:0000256" key="8">
    <source>
        <dbReference type="SAM" id="SignalP"/>
    </source>
</evidence>
<dbReference type="InterPro" id="IPR015366">
    <property type="entry name" value="S53_propep"/>
</dbReference>
<dbReference type="GO" id="GO:0046872">
    <property type="term" value="F:metal ion binding"/>
    <property type="evidence" value="ECO:0007669"/>
    <property type="project" value="UniProtKB-KW"/>
</dbReference>
<evidence type="ECO:0000256" key="5">
    <source>
        <dbReference type="ARBA" id="ARBA00022825"/>
    </source>
</evidence>
<evidence type="ECO:0000313" key="10">
    <source>
        <dbReference type="EMBL" id="AXC13351.1"/>
    </source>
</evidence>
<evidence type="ECO:0000256" key="7">
    <source>
        <dbReference type="ARBA" id="ARBA00023145"/>
    </source>
</evidence>
<dbReference type="SUPFAM" id="SSF52743">
    <property type="entry name" value="Subtilisin-like"/>
    <property type="match status" value="1"/>
</dbReference>
<proteinExistence type="predicted"/>
<keyword evidence="6" id="KW-0106">Calcium</keyword>
<dbReference type="Proteomes" id="UP000253606">
    <property type="component" value="Chromosome"/>
</dbReference>